<feature type="region of interest" description="Disordered" evidence="1">
    <location>
        <begin position="124"/>
        <end position="145"/>
    </location>
</feature>
<gene>
    <name evidence="2" type="primary">76</name>
    <name evidence="2" type="ORF">SEA_JAMBALAYA_76</name>
</gene>
<accession>A0A7D5FL33</accession>
<evidence type="ECO:0000313" key="2">
    <source>
        <dbReference type="EMBL" id="QLF84122.1"/>
    </source>
</evidence>
<dbReference type="RefSeq" id="YP_010109338.1">
    <property type="nucleotide sequence ID" value="NC_055857.1"/>
</dbReference>
<name>A0A7D5FL33_9CAUD</name>
<dbReference type="GeneID" id="65127614"/>
<proteinExistence type="predicted"/>
<organism evidence="2 3">
    <name type="scientific">Gordonia phage Jambalaya</name>
    <dbReference type="NCBI Taxonomy" id="2743985"/>
    <lineage>
        <taxon>Viruses</taxon>
        <taxon>Duplodnaviria</taxon>
        <taxon>Heunggongvirae</taxon>
        <taxon>Uroviricota</taxon>
        <taxon>Caudoviricetes</taxon>
        <taxon>Stackebrandtviridae</taxon>
        <taxon>Frickvirinae</taxon>
        <taxon>Wizardvirus</taxon>
        <taxon>Wizardvirus jambalaya</taxon>
    </lineage>
</organism>
<dbReference type="Proteomes" id="UP000510658">
    <property type="component" value="Genome"/>
</dbReference>
<dbReference type="KEGG" id="vg:65127614"/>
<feature type="compositionally biased region" description="Basic and acidic residues" evidence="1">
    <location>
        <begin position="128"/>
        <end position="138"/>
    </location>
</feature>
<sequence length="145" mass="16337">MTQQPTVGRIVHYQSYGTPGGEYPPEPRAAIITEVNYTVDLEAMVQAGIDGEYVQDADGARFEPRTGPWIPIEELPKKPVVSVCVINPTGLFFKQGLPFAEEPTPGHWNWPPRTDTITVHTITDNDSTAEKIQRDQQRRMGRYTR</sequence>
<evidence type="ECO:0000313" key="3">
    <source>
        <dbReference type="Proteomes" id="UP000510658"/>
    </source>
</evidence>
<protein>
    <submittedName>
        <fullName evidence="2">Uncharacterized protein</fullName>
    </submittedName>
</protein>
<dbReference type="EMBL" id="MT521998">
    <property type="protein sequence ID" value="QLF84122.1"/>
    <property type="molecule type" value="Genomic_DNA"/>
</dbReference>
<reference evidence="2 3" key="1">
    <citation type="submission" date="2020-05" db="EMBL/GenBank/DDBJ databases">
        <authorList>
            <person name="Bourett C.E."/>
            <person name="Perrotta M.C."/>
            <person name="Suriano S.G."/>
            <person name="Warburton E.J."/>
            <person name="Neely M.N."/>
            <person name="Molloy S.D."/>
            <person name="Garlena R.A."/>
            <person name="Russell D.A."/>
            <person name="Pope W.H."/>
            <person name="Jacobs-Sera D."/>
            <person name="Hatfull G.F."/>
        </authorList>
    </citation>
    <scope>NUCLEOTIDE SEQUENCE [LARGE SCALE GENOMIC DNA]</scope>
</reference>
<evidence type="ECO:0000256" key="1">
    <source>
        <dbReference type="SAM" id="MobiDB-lite"/>
    </source>
</evidence>
<keyword evidence="3" id="KW-1185">Reference proteome</keyword>